<dbReference type="EMBL" id="MT144281">
    <property type="protein sequence ID" value="QJA51666.1"/>
    <property type="molecule type" value="Genomic_DNA"/>
</dbReference>
<organism evidence="2">
    <name type="scientific">viral metagenome</name>
    <dbReference type="NCBI Taxonomy" id="1070528"/>
    <lineage>
        <taxon>unclassified sequences</taxon>
        <taxon>metagenomes</taxon>
        <taxon>organismal metagenomes</taxon>
    </lineage>
</organism>
<name>A0A6H1ZUQ9_9ZZZZ</name>
<dbReference type="InterPro" id="IPR029063">
    <property type="entry name" value="SAM-dependent_MTases_sf"/>
</dbReference>
<evidence type="ECO:0000313" key="2">
    <source>
        <dbReference type="EMBL" id="QJA51666.1"/>
    </source>
</evidence>
<evidence type="ECO:0008006" key="4">
    <source>
        <dbReference type="Google" id="ProtNLM"/>
    </source>
</evidence>
<keyword evidence="1" id="KW-0472">Membrane</keyword>
<proteinExistence type="predicted"/>
<keyword evidence="1" id="KW-1133">Transmembrane helix</keyword>
<accession>A0A6H1ZUQ9</accession>
<dbReference type="Gene3D" id="3.40.50.150">
    <property type="entry name" value="Vaccinia Virus protein VP39"/>
    <property type="match status" value="1"/>
</dbReference>
<evidence type="ECO:0000313" key="3">
    <source>
        <dbReference type="EMBL" id="QJA72208.1"/>
    </source>
</evidence>
<keyword evidence="1" id="KW-0812">Transmembrane</keyword>
<feature type="transmembrane region" description="Helical" evidence="1">
    <location>
        <begin position="39"/>
        <end position="58"/>
    </location>
</feature>
<gene>
    <name evidence="3" type="ORF">MM415A02847_0004</name>
    <name evidence="2" type="ORF">TM448A02241_0009</name>
</gene>
<reference evidence="2" key="1">
    <citation type="submission" date="2020-03" db="EMBL/GenBank/DDBJ databases">
        <title>The deep terrestrial virosphere.</title>
        <authorList>
            <person name="Holmfeldt K."/>
            <person name="Nilsson E."/>
            <person name="Simone D."/>
            <person name="Lopez-Fernandez M."/>
            <person name="Wu X."/>
            <person name="de Brujin I."/>
            <person name="Lundin D."/>
            <person name="Andersson A."/>
            <person name="Bertilsson S."/>
            <person name="Dopson M."/>
        </authorList>
    </citation>
    <scope>NUCLEOTIDE SEQUENCE</scope>
    <source>
        <strain evidence="3">MM415A02847</strain>
        <strain evidence="2">TM448A02241</strain>
    </source>
</reference>
<dbReference type="SUPFAM" id="SSF53335">
    <property type="entry name" value="S-adenosyl-L-methionine-dependent methyltransferases"/>
    <property type="match status" value="1"/>
</dbReference>
<dbReference type="AlphaFoldDB" id="A0A6H1ZUQ9"/>
<dbReference type="EMBL" id="MT141933">
    <property type="protein sequence ID" value="QJA72208.1"/>
    <property type="molecule type" value="Genomic_DNA"/>
</dbReference>
<evidence type="ECO:0000256" key="1">
    <source>
        <dbReference type="SAM" id="Phobius"/>
    </source>
</evidence>
<protein>
    <recommendedName>
        <fullName evidence="4">Methyltransferase</fullName>
    </recommendedName>
</protein>
<sequence>MKIEIIKQNGFNFLWINNYLWMWDIPVEKEIQKRMSDGAYGSVLVAGYGLGIIQQYLFQNKKVTSFITIEKYPEIEKLCRETYGEIYGSIIVKDFFEYNTVLKFDCIIGDIWEDIIPESLNKYKQFKKQAKKFLKPSGRIIAWGQEFFEYLIEKEKL</sequence>